<dbReference type="Proteomes" id="UP001497480">
    <property type="component" value="Unassembled WGS sequence"/>
</dbReference>
<organism evidence="2 3">
    <name type="scientific">Lupinus luteus</name>
    <name type="common">European yellow lupine</name>
    <dbReference type="NCBI Taxonomy" id="3873"/>
    <lineage>
        <taxon>Eukaryota</taxon>
        <taxon>Viridiplantae</taxon>
        <taxon>Streptophyta</taxon>
        <taxon>Embryophyta</taxon>
        <taxon>Tracheophyta</taxon>
        <taxon>Spermatophyta</taxon>
        <taxon>Magnoliopsida</taxon>
        <taxon>eudicotyledons</taxon>
        <taxon>Gunneridae</taxon>
        <taxon>Pentapetalae</taxon>
        <taxon>rosids</taxon>
        <taxon>fabids</taxon>
        <taxon>Fabales</taxon>
        <taxon>Fabaceae</taxon>
        <taxon>Papilionoideae</taxon>
        <taxon>50 kb inversion clade</taxon>
        <taxon>genistoids sensu lato</taxon>
        <taxon>core genistoids</taxon>
        <taxon>Genisteae</taxon>
        <taxon>Lupinus</taxon>
    </lineage>
</organism>
<proteinExistence type="predicted"/>
<evidence type="ECO:0000256" key="1">
    <source>
        <dbReference type="SAM" id="SignalP"/>
    </source>
</evidence>
<dbReference type="AlphaFoldDB" id="A0AAV1XTZ5"/>
<dbReference type="PANTHER" id="PTHR34427">
    <property type="entry name" value="DUF4283 DOMAIN PROTEIN"/>
    <property type="match status" value="1"/>
</dbReference>
<gene>
    <name evidence="2" type="ORF">LLUT_LOCUS25797</name>
</gene>
<feature type="chain" id="PRO_5043359744" description="DUF4283 domain-containing protein" evidence="1">
    <location>
        <begin position="18"/>
        <end position="186"/>
    </location>
</feature>
<reference evidence="2 3" key="1">
    <citation type="submission" date="2024-03" db="EMBL/GenBank/DDBJ databases">
        <authorList>
            <person name="Martinez-Hernandez J."/>
        </authorList>
    </citation>
    <scope>NUCLEOTIDE SEQUENCE [LARGE SCALE GENOMIC DNA]</scope>
</reference>
<feature type="signal peptide" evidence="1">
    <location>
        <begin position="1"/>
        <end position="17"/>
    </location>
</feature>
<dbReference type="PANTHER" id="PTHR34427:SF5">
    <property type="entry name" value="DUF4283 DOMAIN-CONTAINING PROTEIN"/>
    <property type="match status" value="1"/>
</dbReference>
<protein>
    <recommendedName>
        <fullName evidence="4">DUF4283 domain-containing protein</fullName>
    </recommendedName>
</protein>
<evidence type="ECO:0000313" key="3">
    <source>
        <dbReference type="Proteomes" id="UP001497480"/>
    </source>
</evidence>
<sequence length="186" mass="20331">MVFFMHCVGLLVGEVANQAIGLIGVGQKVGSSLVSGVDRSYADAVRGFRGKESPNNAHEAGFNPVLSNDVVEKDLHCSVVNDDLNWLRFCVVGRTVDIVTPGEVSELLKEEGLLSISARPLGGNMVLLAPVDGECIQEVMDDAKVWVSNTFLSLVPWGVDCVVEERMMWLRCFGLPLHAWNEEVFQ</sequence>
<accession>A0AAV1XTZ5</accession>
<comment type="caution">
    <text evidence="2">The sequence shown here is derived from an EMBL/GenBank/DDBJ whole genome shotgun (WGS) entry which is preliminary data.</text>
</comment>
<dbReference type="EMBL" id="CAXHTB010000018">
    <property type="protein sequence ID" value="CAL0324737.1"/>
    <property type="molecule type" value="Genomic_DNA"/>
</dbReference>
<evidence type="ECO:0008006" key="4">
    <source>
        <dbReference type="Google" id="ProtNLM"/>
    </source>
</evidence>
<name>A0AAV1XTZ5_LUPLU</name>
<keyword evidence="3" id="KW-1185">Reference proteome</keyword>
<keyword evidence="1" id="KW-0732">Signal</keyword>
<evidence type="ECO:0000313" key="2">
    <source>
        <dbReference type="EMBL" id="CAL0324737.1"/>
    </source>
</evidence>